<feature type="transmembrane region" description="Helical" evidence="6">
    <location>
        <begin position="181"/>
        <end position="201"/>
    </location>
</feature>
<evidence type="ECO:0000313" key="8">
    <source>
        <dbReference type="EMBL" id="MFD1521545.1"/>
    </source>
</evidence>
<dbReference type="InterPro" id="IPR036259">
    <property type="entry name" value="MFS_trans_sf"/>
</dbReference>
<keyword evidence="3 6" id="KW-0812">Transmembrane</keyword>
<feature type="transmembrane region" description="Helical" evidence="6">
    <location>
        <begin position="297"/>
        <end position="314"/>
    </location>
</feature>
<keyword evidence="5 6" id="KW-0472">Membrane</keyword>
<comment type="caution">
    <text evidence="8">The sequence shown here is derived from an EMBL/GenBank/DDBJ whole genome shotgun (WGS) entry which is preliminary data.</text>
</comment>
<dbReference type="RefSeq" id="WP_344724112.1">
    <property type="nucleotide sequence ID" value="NZ_BAAAUS010000024.1"/>
</dbReference>
<feature type="transmembrane region" description="Helical" evidence="6">
    <location>
        <begin position="61"/>
        <end position="86"/>
    </location>
</feature>
<dbReference type="InterPro" id="IPR050189">
    <property type="entry name" value="MFS_Efflux_Transporters"/>
</dbReference>
<feature type="transmembrane region" description="Helical" evidence="6">
    <location>
        <begin position="320"/>
        <end position="340"/>
    </location>
</feature>
<protein>
    <submittedName>
        <fullName evidence="8">MFS transporter</fullName>
    </submittedName>
</protein>
<gene>
    <name evidence="8" type="ORF">ACFSJD_28895</name>
</gene>
<name>A0ABW4F4A6_9PSEU</name>
<evidence type="ECO:0000259" key="7">
    <source>
        <dbReference type="PROSITE" id="PS50850"/>
    </source>
</evidence>
<dbReference type="SUPFAM" id="SSF103473">
    <property type="entry name" value="MFS general substrate transporter"/>
    <property type="match status" value="1"/>
</dbReference>
<feature type="transmembrane region" description="Helical" evidence="6">
    <location>
        <begin position="20"/>
        <end position="41"/>
    </location>
</feature>
<evidence type="ECO:0000256" key="4">
    <source>
        <dbReference type="ARBA" id="ARBA00022989"/>
    </source>
</evidence>
<feature type="transmembrane region" description="Helical" evidence="6">
    <location>
        <begin position="269"/>
        <end position="290"/>
    </location>
</feature>
<evidence type="ECO:0000256" key="3">
    <source>
        <dbReference type="ARBA" id="ARBA00022692"/>
    </source>
</evidence>
<keyword evidence="9" id="KW-1185">Reference proteome</keyword>
<sequence>MARPDVQEPAVRPPSDAARLSRTVALVGLVVLAGSYVVNAMDRQVFPVLLTPISHDYGFTLAQGGLLSTIFTLGIGLSGVPAGYLLDRLSRKSVIILGVFIYSVFTLLTMVAAGFWDMLAYRALSGVGEALQNAALFSAVGAYFFARRSLALGSLNFAYGLGGFVGPLAGAKLAGTGHWQMPFLVYGLIGLAFCVLIAVVIRRAFTERQEVAGDVDRPLDVSHVPQRLYNRNTVLLGVTAVVVGMSMYGYIGLYPTFLVTQLHWSSGQAALAASMFGLGALLGIPAGWLGDRVNQRVLMTVALLIGAVVGYLLFNGPTGAAAQYVLSFAEGAIASGFLFVNIYSAMQRAVRPHLIGRASGVYVSAFYVPAAFAGYLFSALVAGTGWGGAAIWQLTVLPLVGVVALLFVDVGRFANARTRTAS</sequence>
<organism evidence="8 9">
    <name type="scientific">Pseudonocardia yunnanensis</name>
    <dbReference type="NCBI Taxonomy" id="58107"/>
    <lineage>
        <taxon>Bacteria</taxon>
        <taxon>Bacillati</taxon>
        <taxon>Actinomycetota</taxon>
        <taxon>Actinomycetes</taxon>
        <taxon>Pseudonocardiales</taxon>
        <taxon>Pseudonocardiaceae</taxon>
        <taxon>Pseudonocardia</taxon>
    </lineage>
</organism>
<evidence type="ECO:0000256" key="6">
    <source>
        <dbReference type="SAM" id="Phobius"/>
    </source>
</evidence>
<dbReference type="PANTHER" id="PTHR43124:SF3">
    <property type="entry name" value="CHLORAMPHENICOL EFFLUX PUMP RV0191"/>
    <property type="match status" value="1"/>
</dbReference>
<dbReference type="InterPro" id="IPR011701">
    <property type="entry name" value="MFS"/>
</dbReference>
<dbReference type="EMBL" id="JBHUCO010000037">
    <property type="protein sequence ID" value="MFD1521545.1"/>
    <property type="molecule type" value="Genomic_DNA"/>
</dbReference>
<feature type="transmembrane region" description="Helical" evidence="6">
    <location>
        <begin position="389"/>
        <end position="408"/>
    </location>
</feature>
<evidence type="ECO:0000256" key="2">
    <source>
        <dbReference type="ARBA" id="ARBA00022475"/>
    </source>
</evidence>
<evidence type="ECO:0000256" key="5">
    <source>
        <dbReference type="ARBA" id="ARBA00023136"/>
    </source>
</evidence>
<dbReference type="Pfam" id="PF07690">
    <property type="entry name" value="MFS_1"/>
    <property type="match status" value="1"/>
</dbReference>
<keyword evidence="4 6" id="KW-1133">Transmembrane helix</keyword>
<feature type="transmembrane region" description="Helical" evidence="6">
    <location>
        <begin position="122"/>
        <end position="145"/>
    </location>
</feature>
<accession>A0ABW4F4A6</accession>
<evidence type="ECO:0000256" key="1">
    <source>
        <dbReference type="ARBA" id="ARBA00004651"/>
    </source>
</evidence>
<proteinExistence type="predicted"/>
<feature type="transmembrane region" description="Helical" evidence="6">
    <location>
        <begin position="361"/>
        <end position="383"/>
    </location>
</feature>
<evidence type="ECO:0000313" key="9">
    <source>
        <dbReference type="Proteomes" id="UP001597114"/>
    </source>
</evidence>
<reference evidence="9" key="1">
    <citation type="journal article" date="2019" name="Int. J. Syst. Evol. Microbiol.">
        <title>The Global Catalogue of Microorganisms (GCM) 10K type strain sequencing project: providing services to taxonomists for standard genome sequencing and annotation.</title>
        <authorList>
            <consortium name="The Broad Institute Genomics Platform"/>
            <consortium name="The Broad Institute Genome Sequencing Center for Infectious Disease"/>
            <person name="Wu L."/>
            <person name="Ma J."/>
        </authorList>
    </citation>
    <scope>NUCLEOTIDE SEQUENCE [LARGE SCALE GENOMIC DNA]</scope>
    <source>
        <strain evidence="9">CCM 7043</strain>
    </source>
</reference>
<feature type="transmembrane region" description="Helical" evidence="6">
    <location>
        <begin position="93"/>
        <end position="116"/>
    </location>
</feature>
<dbReference type="PROSITE" id="PS50850">
    <property type="entry name" value="MFS"/>
    <property type="match status" value="1"/>
</dbReference>
<dbReference type="Proteomes" id="UP001597114">
    <property type="component" value="Unassembled WGS sequence"/>
</dbReference>
<comment type="subcellular location">
    <subcellularLocation>
        <location evidence="1">Cell membrane</location>
        <topology evidence="1">Multi-pass membrane protein</topology>
    </subcellularLocation>
</comment>
<dbReference type="Gene3D" id="1.20.1250.20">
    <property type="entry name" value="MFS general substrate transporter like domains"/>
    <property type="match status" value="2"/>
</dbReference>
<dbReference type="InterPro" id="IPR020846">
    <property type="entry name" value="MFS_dom"/>
</dbReference>
<feature type="domain" description="Major facilitator superfamily (MFS) profile" evidence="7">
    <location>
        <begin position="28"/>
        <end position="419"/>
    </location>
</feature>
<feature type="transmembrane region" description="Helical" evidence="6">
    <location>
        <begin position="234"/>
        <end position="257"/>
    </location>
</feature>
<feature type="transmembrane region" description="Helical" evidence="6">
    <location>
        <begin position="157"/>
        <end position="175"/>
    </location>
</feature>
<dbReference type="PANTHER" id="PTHR43124">
    <property type="entry name" value="PURINE EFFLUX PUMP PBUE"/>
    <property type="match status" value="1"/>
</dbReference>
<keyword evidence="2" id="KW-1003">Cell membrane</keyword>